<dbReference type="PANTHER" id="PTHR21402:SF10">
    <property type="entry name" value="U11_U12 SMALL NUCLEAR RIBONUCLEOPROTEIN 48 KDA PROTEIN"/>
    <property type="match status" value="1"/>
</dbReference>
<dbReference type="AlphaFoldDB" id="A0A5A7R0W1"/>
<evidence type="ECO:0000256" key="2">
    <source>
        <dbReference type="ARBA" id="ARBA00022771"/>
    </source>
</evidence>
<feature type="compositionally biased region" description="Basic and acidic residues" evidence="4">
    <location>
        <begin position="557"/>
        <end position="585"/>
    </location>
</feature>
<organism evidence="6 7">
    <name type="scientific">Striga asiatica</name>
    <name type="common">Asiatic witchweed</name>
    <name type="synonym">Buchnera asiatica</name>
    <dbReference type="NCBI Taxonomy" id="4170"/>
    <lineage>
        <taxon>Eukaryota</taxon>
        <taxon>Viridiplantae</taxon>
        <taxon>Streptophyta</taxon>
        <taxon>Embryophyta</taxon>
        <taxon>Tracheophyta</taxon>
        <taxon>Spermatophyta</taxon>
        <taxon>Magnoliopsida</taxon>
        <taxon>eudicotyledons</taxon>
        <taxon>Gunneridae</taxon>
        <taxon>Pentapetalae</taxon>
        <taxon>asterids</taxon>
        <taxon>lamiids</taxon>
        <taxon>Lamiales</taxon>
        <taxon>Orobanchaceae</taxon>
        <taxon>Buchnereae</taxon>
        <taxon>Striga</taxon>
    </lineage>
</organism>
<feature type="region of interest" description="Disordered" evidence="4">
    <location>
        <begin position="1"/>
        <end position="41"/>
    </location>
</feature>
<feature type="domain" description="CHHC U11-48K-type" evidence="5">
    <location>
        <begin position="78"/>
        <end position="105"/>
    </location>
</feature>
<evidence type="ECO:0000259" key="5">
    <source>
        <dbReference type="PROSITE" id="PS51800"/>
    </source>
</evidence>
<keyword evidence="2" id="KW-0863">Zinc-finger</keyword>
<feature type="compositionally biased region" description="Pro residues" evidence="4">
    <location>
        <begin position="1"/>
        <end position="11"/>
    </location>
</feature>
<feature type="region of interest" description="Disordered" evidence="4">
    <location>
        <begin position="540"/>
        <end position="719"/>
    </location>
</feature>
<keyword evidence="7" id="KW-1185">Reference proteome</keyword>
<gene>
    <name evidence="6" type="ORF">STAS_28687</name>
</gene>
<keyword evidence="3" id="KW-0862">Zinc</keyword>
<proteinExistence type="predicted"/>
<sequence>MNPPPPQPPLPTVAVAFPPSHTSNSRPPPPPLLPPQPTPPPPLFSVALSNLTSLLHLSTTALRSLPTPICTAAASSPFLICPYNPNHRLSPSSLFSHYLNCPSPLSLPHTFQYHTTLQSATPSSLSTTPYSLSTTSSDLTISLDYYIAYNANFFYKNCPGPVTPSTPPSSLLNLPRDLYIECGDFIVDPPAKEAASHPVDFIRFLPSEILAIHSETEAWGADFPAVYSSRILRAVLRLRDCNLSCLNDWIVSNSLRYGVIIDLSMRDHVVLLVKLCLKAVVREAFVSGGFMFGNRTMETQSFDCSVLVKVVAWLALQFSVLYGDVNGKIFAADVLKKCILDSASHASFFPLDQNDTKFSDFEKDDCEGQELVRSISAIDDSQQDEGENVKSKTVGNCMIFLPQVAAAVAALHERSLIEEKIKSLRNSRPISAFERNMEHAYLSKMAGEERAKRPEYRPIIEHDGFLWQRSNNQVSTEKTQEELLAEERDYKRRRMSYRGKKSKRNTLEVTRDIIEEFMEEIKKASGTGDISENVEKTEVFGTENMNTHASSTNVSKSENHREIPDESREGSLDYRKEFNTSSHDDYDFENDIQQTKRDPSWDRGHQDRNKGIDRNRQDRGDYSRRRDGRLHGKRSESHEHKHRKRNRDGHEEGYNHEKERDEHKRSRHRKRESHEDKREQWDERIRKKKMSHSSSRRAHHEFDDRYEPAGSHEFYKDDF</sequence>
<comment type="caution">
    <text evidence="6">The sequence shown here is derived from an EMBL/GenBank/DDBJ whole genome shotgun (WGS) entry which is preliminary data.</text>
</comment>
<dbReference type="Pfam" id="PF05253">
    <property type="entry name" value="zf-U11-48K"/>
    <property type="match status" value="1"/>
</dbReference>
<dbReference type="EMBL" id="BKCP01009626">
    <property type="protein sequence ID" value="GER51320.1"/>
    <property type="molecule type" value="Genomic_DNA"/>
</dbReference>
<protein>
    <submittedName>
        <fullName evidence="6">T6K12.22 protein</fullName>
    </submittedName>
</protein>
<evidence type="ECO:0000313" key="6">
    <source>
        <dbReference type="EMBL" id="GER51320.1"/>
    </source>
</evidence>
<accession>A0A5A7R0W1</accession>
<keyword evidence="1" id="KW-0479">Metal-binding</keyword>
<dbReference type="PANTHER" id="PTHR21402">
    <property type="entry name" value="GAMETOCYTE SPECIFIC FACTOR 1-RELATED"/>
    <property type="match status" value="1"/>
</dbReference>
<evidence type="ECO:0000313" key="7">
    <source>
        <dbReference type="Proteomes" id="UP000325081"/>
    </source>
</evidence>
<feature type="compositionally biased region" description="Basic residues" evidence="4">
    <location>
        <begin position="686"/>
        <end position="699"/>
    </location>
</feature>
<feature type="compositionally biased region" description="Basic and acidic residues" evidence="4">
    <location>
        <begin position="594"/>
        <end position="639"/>
    </location>
</feature>
<feature type="compositionally biased region" description="Pro residues" evidence="4">
    <location>
        <begin position="26"/>
        <end position="41"/>
    </location>
</feature>
<dbReference type="InterPro" id="IPR022776">
    <property type="entry name" value="TRM13/UPF0224_CHHC_Znf_dom"/>
</dbReference>
<dbReference type="GO" id="GO:0008270">
    <property type="term" value="F:zinc ion binding"/>
    <property type="evidence" value="ECO:0007669"/>
    <property type="project" value="UniProtKB-KW"/>
</dbReference>
<dbReference type="InterPro" id="IPR051591">
    <property type="entry name" value="UPF0224_FAM112_RNA_Proc"/>
</dbReference>
<feature type="compositionally biased region" description="Basic and acidic residues" evidence="4">
    <location>
        <begin position="648"/>
        <end position="664"/>
    </location>
</feature>
<reference evidence="7" key="1">
    <citation type="journal article" date="2019" name="Curr. Biol.">
        <title>Genome Sequence of Striga asiatica Provides Insight into the Evolution of Plant Parasitism.</title>
        <authorList>
            <person name="Yoshida S."/>
            <person name="Kim S."/>
            <person name="Wafula E.K."/>
            <person name="Tanskanen J."/>
            <person name="Kim Y.M."/>
            <person name="Honaas L."/>
            <person name="Yang Z."/>
            <person name="Spallek T."/>
            <person name="Conn C.E."/>
            <person name="Ichihashi Y."/>
            <person name="Cheong K."/>
            <person name="Cui S."/>
            <person name="Der J.P."/>
            <person name="Gundlach H."/>
            <person name="Jiao Y."/>
            <person name="Hori C."/>
            <person name="Ishida J.K."/>
            <person name="Kasahara H."/>
            <person name="Kiba T."/>
            <person name="Kim M.S."/>
            <person name="Koo N."/>
            <person name="Laohavisit A."/>
            <person name="Lee Y.H."/>
            <person name="Lumba S."/>
            <person name="McCourt P."/>
            <person name="Mortimer J.C."/>
            <person name="Mutuku J.M."/>
            <person name="Nomura T."/>
            <person name="Sasaki-Sekimoto Y."/>
            <person name="Seto Y."/>
            <person name="Wang Y."/>
            <person name="Wakatake T."/>
            <person name="Sakakibara H."/>
            <person name="Demura T."/>
            <person name="Yamaguchi S."/>
            <person name="Yoneyama K."/>
            <person name="Manabe R.I."/>
            <person name="Nelson D.C."/>
            <person name="Schulman A.H."/>
            <person name="Timko M.P."/>
            <person name="dePamphilis C.W."/>
            <person name="Choi D."/>
            <person name="Shirasu K."/>
        </authorList>
    </citation>
    <scope>NUCLEOTIDE SEQUENCE [LARGE SCALE GENOMIC DNA]</scope>
    <source>
        <strain evidence="7">cv. UVA1</strain>
    </source>
</reference>
<evidence type="ECO:0000256" key="4">
    <source>
        <dbReference type="SAM" id="MobiDB-lite"/>
    </source>
</evidence>
<dbReference type="Proteomes" id="UP000325081">
    <property type="component" value="Unassembled WGS sequence"/>
</dbReference>
<feature type="compositionally biased region" description="Basic and acidic residues" evidence="4">
    <location>
        <begin position="672"/>
        <end position="685"/>
    </location>
</feature>
<dbReference type="PROSITE" id="PS51800">
    <property type="entry name" value="ZF_CHHC_U11_48K"/>
    <property type="match status" value="1"/>
</dbReference>
<evidence type="ECO:0000256" key="3">
    <source>
        <dbReference type="ARBA" id="ARBA00022833"/>
    </source>
</evidence>
<name>A0A5A7R0W1_STRAF</name>
<evidence type="ECO:0000256" key="1">
    <source>
        <dbReference type="ARBA" id="ARBA00022723"/>
    </source>
</evidence>
<feature type="compositionally biased region" description="Polar residues" evidence="4">
    <location>
        <begin position="543"/>
        <end position="556"/>
    </location>
</feature>
<dbReference type="OrthoDB" id="69229at2759"/>